<organism evidence="1">
    <name type="scientific">Erwinia amylovora ATCC BAA-2158</name>
    <dbReference type="NCBI Taxonomy" id="889211"/>
    <lineage>
        <taxon>Bacteria</taxon>
        <taxon>Pseudomonadati</taxon>
        <taxon>Pseudomonadota</taxon>
        <taxon>Gammaproteobacteria</taxon>
        <taxon>Enterobacterales</taxon>
        <taxon>Erwiniaceae</taxon>
        <taxon>Erwinia</taxon>
    </lineage>
</organism>
<gene>
    <name evidence="1" type="ORF">EAIL5_1994</name>
</gene>
<sequence length="38" mass="4422">MHQQNLAHPMPTFADLLKIIRNVLVCLMPDDKNVNPFF</sequence>
<protein>
    <submittedName>
        <fullName evidence="1">Uncharacterized protein</fullName>
    </submittedName>
</protein>
<name>E5B5Z4_ERWAM</name>
<evidence type="ECO:0000313" key="1">
    <source>
        <dbReference type="EMBL" id="CBX80814.1"/>
    </source>
</evidence>
<accession>E5B5Z4</accession>
<reference evidence="1" key="1">
    <citation type="journal article" date="2011" name="J. Bacteriol.">
        <title>Genome Sequence of an Erwinia amylovora Strain with Pathogenicity Restricted to Rubus Plants.</title>
        <authorList>
            <person name="Powney R."/>
            <person name="Smits T.H."/>
            <person name="Sawbridge T."/>
            <person name="Frey B."/>
            <person name="Blom J."/>
            <person name="Frey J.E."/>
            <person name="Plummer K.M."/>
            <person name="Beer S.V."/>
            <person name="Luck J."/>
            <person name="Duffy B."/>
            <person name="Rodoni B."/>
        </authorList>
    </citation>
    <scope>NUCLEOTIDE SEQUENCE</scope>
    <source>
        <strain evidence="1">ATCC BAA-2158</strain>
    </source>
</reference>
<dbReference type="EMBL" id="FR719191">
    <property type="protein sequence ID" value="CBX80814.1"/>
    <property type="molecule type" value="Genomic_DNA"/>
</dbReference>
<proteinExistence type="predicted"/>
<dbReference type="AlphaFoldDB" id="E5B5Z4"/>